<evidence type="ECO:0000313" key="2">
    <source>
        <dbReference type="Proteomes" id="UP000030689"/>
    </source>
</evidence>
<dbReference type="PANTHER" id="PTHR34278:SF1">
    <property type="entry name" value="PROTEIN THI031, PUTATIVE-RELATED"/>
    <property type="match status" value="1"/>
</dbReference>
<gene>
    <name evidence="1" type="ORF">EUTSA_v10028030mg</name>
</gene>
<name>V4M3S0_EUTSA</name>
<dbReference type="AlphaFoldDB" id="V4M3S0"/>
<accession>V4M3S0</accession>
<organism evidence="1 2">
    <name type="scientific">Eutrema salsugineum</name>
    <name type="common">Saltwater cress</name>
    <name type="synonym">Sisymbrium salsugineum</name>
    <dbReference type="NCBI Taxonomy" id="72664"/>
    <lineage>
        <taxon>Eukaryota</taxon>
        <taxon>Viridiplantae</taxon>
        <taxon>Streptophyta</taxon>
        <taxon>Embryophyta</taxon>
        <taxon>Tracheophyta</taxon>
        <taxon>Spermatophyta</taxon>
        <taxon>Magnoliopsida</taxon>
        <taxon>eudicotyledons</taxon>
        <taxon>Gunneridae</taxon>
        <taxon>Pentapetalae</taxon>
        <taxon>rosids</taxon>
        <taxon>malvids</taxon>
        <taxon>Brassicales</taxon>
        <taxon>Brassicaceae</taxon>
        <taxon>Eutremeae</taxon>
        <taxon>Eutrema</taxon>
    </lineage>
</organism>
<sequence>MKREGKQHGMIRTRLILPPLPTTRPIVMGWIPQTSNPTSGKFSKVQSKPTNHSRFTGKCWSARCPECHLHPYTKSKVKTKGYWKVRSKSNDVTYKMLTWQVAAAAGGSSPDLKVSGFSATGILGLMCDDYEEEDLGSVVEEIVNIQSDDDVDVEKGEDGSQDDDESMSFCDVEMMMDHVGEFDEEGWLLVEEMMT</sequence>
<dbReference type="STRING" id="72664.V4M3S0"/>
<dbReference type="Proteomes" id="UP000030689">
    <property type="component" value="Unassembled WGS sequence"/>
</dbReference>
<dbReference type="Gramene" id="ESQ46898">
    <property type="protein sequence ID" value="ESQ46898"/>
    <property type="gene ID" value="EUTSA_v10028030mg"/>
</dbReference>
<dbReference type="eggNOG" id="ENOG502RZJY">
    <property type="taxonomic scope" value="Eukaryota"/>
</dbReference>
<dbReference type="KEGG" id="eus:EUTSA_v10028030mg"/>
<proteinExistence type="predicted"/>
<evidence type="ECO:0000313" key="1">
    <source>
        <dbReference type="EMBL" id="ESQ46898.1"/>
    </source>
</evidence>
<keyword evidence="2" id="KW-1185">Reference proteome</keyword>
<dbReference type="EMBL" id="KI517416">
    <property type="protein sequence ID" value="ESQ46898.1"/>
    <property type="molecule type" value="Genomic_DNA"/>
</dbReference>
<dbReference type="PANTHER" id="PTHR34278">
    <property type="entry name" value="PROTEIN THI031, PUTATIVE-RELATED"/>
    <property type="match status" value="1"/>
</dbReference>
<protein>
    <submittedName>
        <fullName evidence="1">Uncharacterized protein</fullName>
    </submittedName>
</protein>
<dbReference type="OMA" id="CTDCHIN"/>
<reference evidence="1 2" key="1">
    <citation type="journal article" date="2013" name="Front. Plant Sci.">
        <title>The Reference Genome of the Halophytic Plant Eutrema salsugineum.</title>
        <authorList>
            <person name="Yang R."/>
            <person name="Jarvis D.E."/>
            <person name="Chen H."/>
            <person name="Beilstein M.A."/>
            <person name="Grimwood J."/>
            <person name="Jenkins J."/>
            <person name="Shu S."/>
            <person name="Prochnik S."/>
            <person name="Xin M."/>
            <person name="Ma C."/>
            <person name="Schmutz J."/>
            <person name="Wing R.A."/>
            <person name="Mitchell-Olds T."/>
            <person name="Schumaker K.S."/>
            <person name="Wang X."/>
        </authorList>
    </citation>
    <scope>NUCLEOTIDE SEQUENCE [LARGE SCALE GENOMIC DNA]</scope>
</reference>